<name>A0ABP1RTY4_9HEXA</name>
<evidence type="ECO:0000313" key="2">
    <source>
        <dbReference type="Proteomes" id="UP001642540"/>
    </source>
</evidence>
<comment type="caution">
    <text evidence="1">The sequence shown here is derived from an EMBL/GenBank/DDBJ whole genome shotgun (WGS) entry which is preliminary data.</text>
</comment>
<accession>A0ABP1RTY4</accession>
<protein>
    <submittedName>
        <fullName evidence="1">Uncharacterized protein</fullName>
    </submittedName>
</protein>
<evidence type="ECO:0000313" key="1">
    <source>
        <dbReference type="EMBL" id="CAL8135750.1"/>
    </source>
</evidence>
<keyword evidence="2" id="KW-1185">Reference proteome</keyword>
<gene>
    <name evidence="1" type="ORF">ODALV1_LOCUS26123</name>
</gene>
<reference evidence="1 2" key="1">
    <citation type="submission" date="2024-08" db="EMBL/GenBank/DDBJ databases">
        <authorList>
            <person name="Cucini C."/>
            <person name="Frati F."/>
        </authorList>
    </citation>
    <scope>NUCLEOTIDE SEQUENCE [LARGE SCALE GENOMIC DNA]</scope>
</reference>
<proteinExistence type="predicted"/>
<organism evidence="1 2">
    <name type="scientific">Orchesella dallaii</name>
    <dbReference type="NCBI Taxonomy" id="48710"/>
    <lineage>
        <taxon>Eukaryota</taxon>
        <taxon>Metazoa</taxon>
        <taxon>Ecdysozoa</taxon>
        <taxon>Arthropoda</taxon>
        <taxon>Hexapoda</taxon>
        <taxon>Collembola</taxon>
        <taxon>Entomobryomorpha</taxon>
        <taxon>Entomobryoidea</taxon>
        <taxon>Orchesellidae</taxon>
        <taxon>Orchesellinae</taxon>
        <taxon>Orchesella</taxon>
    </lineage>
</organism>
<dbReference type="Proteomes" id="UP001642540">
    <property type="component" value="Unassembled WGS sequence"/>
</dbReference>
<sequence length="136" mass="15910">MYGRDLKLDHLKIEVAFEVLKATHKYHISSLEALLLDMLRRKPSDLFSIDNLVTIYFFSVNLREYQMLSEKMLLAMKKKPKELRTAPFYQAMLENNPRDAADLALKLLEQLDGQLSTMVQPMRTTPLSLFGDMRDW</sequence>
<dbReference type="EMBL" id="CAXLJM020000109">
    <property type="protein sequence ID" value="CAL8135750.1"/>
    <property type="molecule type" value="Genomic_DNA"/>
</dbReference>